<dbReference type="RefSeq" id="WP_099044153.1">
    <property type="nucleotide sequence ID" value="NZ_CAADJA010000002.1"/>
</dbReference>
<name>A0A2C6DN61_9GAMM</name>
<proteinExistence type="predicted"/>
<dbReference type="Proteomes" id="UP000373449">
    <property type="component" value="Unassembled WGS sequence"/>
</dbReference>
<accession>A0A2C6DN61</accession>
<evidence type="ECO:0000313" key="3">
    <source>
        <dbReference type="Proteomes" id="UP000224974"/>
    </source>
</evidence>
<sequence length="224" mass="23995">MTHDYRLTIETLQSTLDWLYERAINGIAGLDSAQALANAYQHTHPNQRTCVNALIRGQNIKAGASGFITGLGGLMTLPVTIPLNMTSVLFIQIRMIAAIALLGGHNLKDDEVKTCVYLCLCGNTAKDILKNVGIQLGTRLTRQLLGQTSSGVVRHINRAVSVKLMAQVGQKGSLNAFKLIPLVGGVIGGAFDSITTDLIGNMARDIFISSPTIAVVEHNDSQTQ</sequence>
<dbReference type="Proteomes" id="UP000224974">
    <property type="component" value="Unassembled WGS sequence"/>
</dbReference>
<dbReference type="PANTHER" id="PTHR41260">
    <property type="entry name" value="PROTEIN ECSC"/>
    <property type="match status" value="1"/>
</dbReference>
<dbReference type="EMBL" id="CAADJA010000002">
    <property type="protein sequence ID" value="VFS49143.1"/>
    <property type="molecule type" value="Genomic_DNA"/>
</dbReference>
<evidence type="ECO:0000313" key="1">
    <source>
        <dbReference type="EMBL" id="PHI30133.1"/>
    </source>
</evidence>
<protein>
    <submittedName>
        <fullName evidence="1">EcsC family protein</fullName>
    </submittedName>
    <submittedName>
        <fullName evidence="2">EcsC protein family</fullName>
    </submittedName>
</protein>
<evidence type="ECO:0000313" key="2">
    <source>
        <dbReference type="EMBL" id="VFS49143.1"/>
    </source>
</evidence>
<dbReference type="InterPro" id="IPR024787">
    <property type="entry name" value="EcsC"/>
</dbReference>
<reference evidence="2 4" key="3">
    <citation type="submission" date="2019-03" db="EMBL/GenBank/DDBJ databases">
        <authorList>
            <consortium name="Pathogen Informatics"/>
        </authorList>
    </citation>
    <scope>NUCLEOTIDE SEQUENCE [LARGE SCALE GENOMIC DNA]</scope>
    <source>
        <strain evidence="2 4">NCTC12282</strain>
    </source>
</reference>
<evidence type="ECO:0000313" key="4">
    <source>
        <dbReference type="Proteomes" id="UP000373449"/>
    </source>
</evidence>
<reference evidence="1" key="1">
    <citation type="submission" date="2017-09" db="EMBL/GenBank/DDBJ databases">
        <title>FDA dAtabase for Regulatory Grade micrObial Sequences (FDA-ARGOS): Supporting development and validation of Infectious Disease Dx tests.</title>
        <authorList>
            <person name="Minogue T."/>
            <person name="Wolcott M."/>
            <person name="Wasieloski L."/>
            <person name="Aguilar W."/>
            <person name="Moore D."/>
            <person name="Tallon L.J."/>
            <person name="Sadzewicz L."/>
            <person name="Ott S."/>
            <person name="Zhao X."/>
            <person name="Nagaraj S."/>
            <person name="Vavikolanu K."/>
            <person name="Aluvathingal J."/>
            <person name="Nadendla S."/>
            <person name="Sichtig H."/>
        </authorList>
    </citation>
    <scope>NUCLEOTIDE SEQUENCE</scope>
    <source>
        <strain evidence="1">FDAARGOS_387</strain>
    </source>
</reference>
<dbReference type="Pfam" id="PF12787">
    <property type="entry name" value="EcsC"/>
    <property type="match status" value="1"/>
</dbReference>
<keyword evidence="3" id="KW-1185">Reference proteome</keyword>
<dbReference type="STRING" id="1111728.GCA_000427805_04393"/>
<reference evidence="3" key="2">
    <citation type="submission" date="2017-09" db="EMBL/GenBank/DDBJ databases">
        <title>FDA dAtabase for Regulatory Grade micrObial Sequences (FDA-ARGOS): Supporting development and validation of Infectious Disease Dx tests.</title>
        <authorList>
            <person name="Minogue T."/>
            <person name="Wolcott M."/>
            <person name="Wasieloski L."/>
            <person name="Aguilar W."/>
            <person name="Moore D."/>
            <person name="Tallon L."/>
            <person name="Sadzewicz L."/>
            <person name="Ott S."/>
            <person name="Zhao X."/>
            <person name="Nagaraj S."/>
            <person name="Vavikolanu K."/>
            <person name="Aluvathingal J."/>
            <person name="Nadendla S."/>
            <person name="Sichtig H."/>
        </authorList>
    </citation>
    <scope>NUCLEOTIDE SEQUENCE [LARGE SCALE GENOMIC DNA]</scope>
    <source>
        <strain evidence="3">FDAARGOS_387</strain>
    </source>
</reference>
<dbReference type="AlphaFoldDB" id="A0A2C6DN61"/>
<dbReference type="PANTHER" id="PTHR41260:SF1">
    <property type="entry name" value="PROTEIN ECSC"/>
    <property type="match status" value="1"/>
</dbReference>
<dbReference type="EMBL" id="PDDX01000001">
    <property type="protein sequence ID" value="PHI30133.1"/>
    <property type="molecule type" value="Genomic_DNA"/>
</dbReference>
<dbReference type="OrthoDB" id="1425703at2"/>
<gene>
    <name evidence="1" type="ORF">CRN84_12655</name>
    <name evidence="2" type="ORF">NCTC12282_03603</name>
</gene>
<organism evidence="1 3">
    <name type="scientific">Budvicia aquatica</name>
    <dbReference type="NCBI Taxonomy" id="82979"/>
    <lineage>
        <taxon>Bacteria</taxon>
        <taxon>Pseudomonadati</taxon>
        <taxon>Pseudomonadota</taxon>
        <taxon>Gammaproteobacteria</taxon>
        <taxon>Enterobacterales</taxon>
        <taxon>Budviciaceae</taxon>
        <taxon>Budvicia</taxon>
    </lineage>
</organism>